<protein>
    <submittedName>
        <fullName evidence="1">Thiol:disulfide interchange protein tlpA</fullName>
    </submittedName>
</protein>
<dbReference type="Proteomes" id="UP000029641">
    <property type="component" value="Unassembled WGS sequence"/>
</dbReference>
<organism evidence="1 2">
    <name type="scientific">Jejuia pallidilutea</name>
    <dbReference type="NCBI Taxonomy" id="504487"/>
    <lineage>
        <taxon>Bacteria</taxon>
        <taxon>Pseudomonadati</taxon>
        <taxon>Bacteroidota</taxon>
        <taxon>Flavobacteriia</taxon>
        <taxon>Flavobacteriales</taxon>
        <taxon>Flavobacteriaceae</taxon>
        <taxon>Jejuia</taxon>
    </lineage>
</organism>
<evidence type="ECO:0000313" key="1">
    <source>
        <dbReference type="EMBL" id="GAL65598.1"/>
    </source>
</evidence>
<accession>A0A090VNL4</accession>
<dbReference type="eggNOG" id="COG0526">
    <property type="taxonomic scope" value="Bacteria"/>
</dbReference>
<comment type="caution">
    <text evidence="1">The sequence shown here is derived from an EMBL/GenBank/DDBJ whole genome shotgun (WGS) entry which is preliminary data.</text>
</comment>
<gene>
    <name evidence="1" type="ORF">JCM19301_4058</name>
</gene>
<sequence length="205" mass="23609">MLYKVEPTHSNYITNTPIAEDGSFEIKLDSTVSKGMYRITYAVPQEEYNFDVIYNGEEDIELTFNPETGVKFLASRENKLLESYTNSMLMITNSIGNYYRDGNETKDTLALASIFKTQSNTQKGFEAASKGTIAYHFIKANTPYIPNKVVDVETYITHLEKHYFDHVDFNNKTLQHSKFLTERMLNYVFGMSSQNGDEDDDYKKT</sequence>
<reference evidence="1 2" key="1">
    <citation type="journal article" date="2014" name="Genome Announc.">
        <title>Draft Genome Sequence of Marine Flavobacterium Jejuia pallidilutea Strain 11shimoA1 and Pigmentation Mutants.</title>
        <authorList>
            <person name="Takatani N."/>
            <person name="Nakanishi M."/>
            <person name="Meirelles P."/>
            <person name="Mino S."/>
            <person name="Suda W."/>
            <person name="Oshima K."/>
            <person name="Hattori M."/>
            <person name="Ohkuma M."/>
            <person name="Hosokawa M."/>
            <person name="Miyashita K."/>
            <person name="Thompson F.L."/>
            <person name="Niwa A."/>
            <person name="Sawabe T."/>
            <person name="Sawabe T."/>
        </authorList>
    </citation>
    <scope>NUCLEOTIDE SEQUENCE [LARGE SCALE GENOMIC DNA]</scope>
    <source>
        <strain evidence="1 2">JCM 19301</strain>
    </source>
</reference>
<dbReference type="EMBL" id="BBNR01000001">
    <property type="protein sequence ID" value="GAL65598.1"/>
    <property type="molecule type" value="Genomic_DNA"/>
</dbReference>
<proteinExistence type="predicted"/>
<name>A0A090VNL4_9FLAO</name>
<dbReference type="AlphaFoldDB" id="A0A090VNL4"/>
<evidence type="ECO:0000313" key="2">
    <source>
        <dbReference type="Proteomes" id="UP000029641"/>
    </source>
</evidence>